<dbReference type="SUPFAM" id="SSF46785">
    <property type="entry name" value="Winged helix' DNA-binding domain"/>
    <property type="match status" value="1"/>
</dbReference>
<keyword evidence="4" id="KW-0804">Transcription</keyword>
<evidence type="ECO:0000259" key="5">
    <source>
        <dbReference type="PROSITE" id="PS50931"/>
    </source>
</evidence>
<organism evidence="6 7">
    <name type="scientific">Promicromonospora vindobonensis</name>
    <dbReference type="NCBI Taxonomy" id="195748"/>
    <lineage>
        <taxon>Bacteria</taxon>
        <taxon>Bacillati</taxon>
        <taxon>Actinomycetota</taxon>
        <taxon>Actinomycetes</taxon>
        <taxon>Micrococcales</taxon>
        <taxon>Promicromonosporaceae</taxon>
        <taxon>Promicromonospora</taxon>
    </lineage>
</organism>
<proteinExistence type="inferred from homology"/>
<name>A0ABW5VL01_9MICO</name>
<evidence type="ECO:0000256" key="4">
    <source>
        <dbReference type="ARBA" id="ARBA00023163"/>
    </source>
</evidence>
<sequence>MLNPRRLEILRAVLAAGSINGAARNLSYSPATISQHMAALARETGLVLFEKQGRGIVATDAARELADQAQALLADFDRLERAVADLRGGQGQHLAIACFASAAEQWMPAVVRAVRRLRPNLTVEISLNEPVDGRGRRRPDLDIRTEPADGAGIRLDGYVRHELLVEDLVVVLPATHPLAAEPEVSLRELAEQPWVDHDIYDSPIGRIVLSACSAAGFAPRYAARLDDHRAALRLVAAGIGITVLPRLAVPGDSPGLVAKPLVRPGVARRIVAHAGQDRRRAALVACAVEQLRASAAGISAAESSAAVAQAQRLSSPAARPPL</sequence>
<gene>
    <name evidence="6" type="ORF">ACFS27_02305</name>
</gene>
<dbReference type="PANTHER" id="PTHR30346:SF29">
    <property type="entry name" value="LYSR SUBSTRATE-BINDING"/>
    <property type="match status" value="1"/>
</dbReference>
<dbReference type="Proteomes" id="UP001597479">
    <property type="component" value="Unassembled WGS sequence"/>
</dbReference>
<feature type="domain" description="HTH lysR-type" evidence="5">
    <location>
        <begin position="2"/>
        <end position="59"/>
    </location>
</feature>
<evidence type="ECO:0000313" key="6">
    <source>
        <dbReference type="EMBL" id="MFD2792373.1"/>
    </source>
</evidence>
<dbReference type="Gene3D" id="1.10.10.10">
    <property type="entry name" value="Winged helix-like DNA-binding domain superfamily/Winged helix DNA-binding domain"/>
    <property type="match status" value="1"/>
</dbReference>
<dbReference type="Gene3D" id="3.40.190.10">
    <property type="entry name" value="Periplasmic binding protein-like II"/>
    <property type="match status" value="2"/>
</dbReference>
<dbReference type="InterPro" id="IPR000847">
    <property type="entry name" value="LysR_HTH_N"/>
</dbReference>
<dbReference type="EMBL" id="JBHUOG010000001">
    <property type="protein sequence ID" value="MFD2792373.1"/>
    <property type="molecule type" value="Genomic_DNA"/>
</dbReference>
<protein>
    <submittedName>
        <fullName evidence="6">LysR family transcriptional regulator</fullName>
    </submittedName>
</protein>
<keyword evidence="2" id="KW-0805">Transcription regulation</keyword>
<dbReference type="InterPro" id="IPR036390">
    <property type="entry name" value="WH_DNA-bd_sf"/>
</dbReference>
<keyword evidence="7" id="KW-1185">Reference proteome</keyword>
<evidence type="ECO:0000256" key="2">
    <source>
        <dbReference type="ARBA" id="ARBA00023015"/>
    </source>
</evidence>
<dbReference type="RefSeq" id="WP_377179934.1">
    <property type="nucleotide sequence ID" value="NZ_JBHUOG010000001.1"/>
</dbReference>
<comment type="caution">
    <text evidence="6">The sequence shown here is derived from an EMBL/GenBank/DDBJ whole genome shotgun (WGS) entry which is preliminary data.</text>
</comment>
<comment type="similarity">
    <text evidence="1">Belongs to the LysR transcriptional regulatory family.</text>
</comment>
<evidence type="ECO:0000256" key="3">
    <source>
        <dbReference type="ARBA" id="ARBA00023125"/>
    </source>
</evidence>
<dbReference type="InterPro" id="IPR005119">
    <property type="entry name" value="LysR_subst-bd"/>
</dbReference>
<accession>A0ABW5VL01</accession>
<reference evidence="7" key="1">
    <citation type="journal article" date="2019" name="Int. J. Syst. Evol. Microbiol.">
        <title>The Global Catalogue of Microorganisms (GCM) 10K type strain sequencing project: providing services to taxonomists for standard genome sequencing and annotation.</title>
        <authorList>
            <consortium name="The Broad Institute Genomics Platform"/>
            <consortium name="The Broad Institute Genome Sequencing Center for Infectious Disease"/>
            <person name="Wu L."/>
            <person name="Ma J."/>
        </authorList>
    </citation>
    <scope>NUCLEOTIDE SEQUENCE [LARGE SCALE GENOMIC DNA]</scope>
    <source>
        <strain evidence="7">CCM 7044</strain>
    </source>
</reference>
<evidence type="ECO:0000256" key="1">
    <source>
        <dbReference type="ARBA" id="ARBA00009437"/>
    </source>
</evidence>
<evidence type="ECO:0000313" key="7">
    <source>
        <dbReference type="Proteomes" id="UP001597479"/>
    </source>
</evidence>
<dbReference type="PANTHER" id="PTHR30346">
    <property type="entry name" value="TRANSCRIPTIONAL DUAL REGULATOR HCAR-RELATED"/>
    <property type="match status" value="1"/>
</dbReference>
<dbReference type="Pfam" id="PF00126">
    <property type="entry name" value="HTH_1"/>
    <property type="match status" value="1"/>
</dbReference>
<dbReference type="InterPro" id="IPR036388">
    <property type="entry name" value="WH-like_DNA-bd_sf"/>
</dbReference>
<keyword evidence="3" id="KW-0238">DNA-binding</keyword>
<dbReference type="SUPFAM" id="SSF53850">
    <property type="entry name" value="Periplasmic binding protein-like II"/>
    <property type="match status" value="1"/>
</dbReference>
<dbReference type="Pfam" id="PF03466">
    <property type="entry name" value="LysR_substrate"/>
    <property type="match status" value="1"/>
</dbReference>
<dbReference type="PROSITE" id="PS50931">
    <property type="entry name" value="HTH_LYSR"/>
    <property type="match status" value="1"/>
</dbReference>